<feature type="compositionally biased region" description="Gly residues" evidence="1">
    <location>
        <begin position="75"/>
        <end position="84"/>
    </location>
</feature>
<evidence type="ECO:0000256" key="2">
    <source>
        <dbReference type="SAM" id="SignalP"/>
    </source>
</evidence>
<reference evidence="3 4" key="1">
    <citation type="submission" date="2016-11" db="EMBL/GenBank/DDBJ databases">
        <authorList>
            <person name="Jaros S."/>
            <person name="Januszkiewicz K."/>
            <person name="Wedrychowicz H."/>
        </authorList>
    </citation>
    <scope>NUCLEOTIDE SEQUENCE [LARGE SCALE GENOMIC DNA]</scope>
    <source>
        <strain evidence="3 4">GAS499</strain>
    </source>
</reference>
<dbReference type="RefSeq" id="WP_079536419.1">
    <property type="nucleotide sequence ID" value="NZ_LT670844.1"/>
</dbReference>
<sequence length="171" mass="16782">MQSAIRHLTQITLLAALLAVMIGPGTALAQSGSAGGSIGNDEKSLSGSRSVEPERPARRSKPDTEEPRRSTSRRSGGGGGGGGGGNFDGAWVVVSVGTTCSGSSSTAVVVSSGKIIGQGLTGSVSPGGATSSVGNYDGITVVSSGHVSGRSGSGSFKRSDGCVGRWTASKQ</sequence>
<gene>
    <name evidence="3" type="ORF">SAMN05444159_0399</name>
</gene>
<feature type="chain" id="PRO_5012703127" evidence="2">
    <location>
        <begin position="30"/>
        <end position="171"/>
    </location>
</feature>
<evidence type="ECO:0000256" key="1">
    <source>
        <dbReference type="SAM" id="MobiDB-lite"/>
    </source>
</evidence>
<evidence type="ECO:0000313" key="4">
    <source>
        <dbReference type="Proteomes" id="UP000189935"/>
    </source>
</evidence>
<organism evidence="3 4">
    <name type="scientific">Bradyrhizobium lablabi</name>
    <dbReference type="NCBI Taxonomy" id="722472"/>
    <lineage>
        <taxon>Bacteria</taxon>
        <taxon>Pseudomonadati</taxon>
        <taxon>Pseudomonadota</taxon>
        <taxon>Alphaproteobacteria</taxon>
        <taxon>Hyphomicrobiales</taxon>
        <taxon>Nitrobacteraceae</taxon>
        <taxon>Bradyrhizobium</taxon>
    </lineage>
</organism>
<feature type="signal peptide" evidence="2">
    <location>
        <begin position="1"/>
        <end position="29"/>
    </location>
</feature>
<feature type="region of interest" description="Disordered" evidence="1">
    <location>
        <begin position="29"/>
        <end position="84"/>
    </location>
</feature>
<feature type="region of interest" description="Disordered" evidence="1">
    <location>
        <begin position="146"/>
        <end position="171"/>
    </location>
</feature>
<keyword evidence="2" id="KW-0732">Signal</keyword>
<proteinExistence type="predicted"/>
<accession>A0A1M6ILT3</accession>
<evidence type="ECO:0000313" key="3">
    <source>
        <dbReference type="EMBL" id="SHJ35325.1"/>
    </source>
</evidence>
<dbReference type="OrthoDB" id="8253409at2"/>
<protein>
    <submittedName>
        <fullName evidence="3">Uncharacterized protein</fullName>
    </submittedName>
</protein>
<feature type="compositionally biased region" description="Low complexity" evidence="1">
    <location>
        <begin position="146"/>
        <end position="156"/>
    </location>
</feature>
<dbReference type="AlphaFoldDB" id="A0A1M6ILT3"/>
<dbReference type="EMBL" id="LT670844">
    <property type="protein sequence ID" value="SHJ35325.1"/>
    <property type="molecule type" value="Genomic_DNA"/>
</dbReference>
<feature type="compositionally biased region" description="Basic and acidic residues" evidence="1">
    <location>
        <begin position="51"/>
        <end position="69"/>
    </location>
</feature>
<dbReference type="Proteomes" id="UP000189935">
    <property type="component" value="Chromosome I"/>
</dbReference>
<name>A0A1M6ILT3_9BRAD</name>